<evidence type="ECO:0000256" key="6">
    <source>
        <dbReference type="ARBA" id="ARBA00022989"/>
    </source>
</evidence>
<dbReference type="InterPro" id="IPR000425">
    <property type="entry name" value="MIP"/>
</dbReference>
<gene>
    <name evidence="11" type="ORF">PDIGIT_LOCUS3946</name>
</gene>
<dbReference type="Gene3D" id="1.20.1080.10">
    <property type="entry name" value="Glycerol uptake facilitator protein"/>
    <property type="match status" value="1"/>
</dbReference>
<dbReference type="OrthoDB" id="3222at2759"/>
<feature type="transmembrane region" description="Helical" evidence="10">
    <location>
        <begin position="252"/>
        <end position="271"/>
    </location>
</feature>
<evidence type="ECO:0000256" key="7">
    <source>
        <dbReference type="ARBA" id="ARBA00023136"/>
    </source>
</evidence>
<dbReference type="SUPFAM" id="SSF81338">
    <property type="entry name" value="Aquaporin-like"/>
    <property type="match status" value="1"/>
</dbReference>
<protein>
    <recommendedName>
        <fullName evidence="13">Aquaporin-like protein</fullName>
    </recommendedName>
</protein>
<comment type="similarity">
    <text evidence="2 8">Belongs to the MIP/aquaporin (TC 1.A.8) family.</text>
</comment>
<evidence type="ECO:0000256" key="2">
    <source>
        <dbReference type="ARBA" id="ARBA00006175"/>
    </source>
</evidence>
<dbReference type="InterPro" id="IPR034294">
    <property type="entry name" value="Aquaporin_transptr"/>
</dbReference>
<reference evidence="11" key="1">
    <citation type="submission" date="2023-01" db="EMBL/GenBank/DDBJ databases">
        <authorList>
            <person name="Van Ghelder C."/>
            <person name="Rancurel C."/>
        </authorList>
    </citation>
    <scope>NUCLEOTIDE SEQUENCE</scope>
    <source>
        <strain evidence="11">CNCM I-4278</strain>
    </source>
</reference>
<keyword evidence="3 8" id="KW-0813">Transport</keyword>
<keyword evidence="12" id="KW-1185">Reference proteome</keyword>
<sequence>MGAESDIELGSTPSSQNELRQRKKRKIDNDELPISSRPFAGRIGGNLEFTVSPKAPEYDTVTSKAPDAAANFTWQQSFDLQGFFDRDLWKEAAIEGVGVFAQSYIGGLYSMGLQPALTATSLGQITPAILGAISNGLLISLFIFAGGPVSGGHFNPTVTLSTFAARLASFPRTVLYVIFQCVGAVVAAWILRASLGMPAAAFRTVPGCFFDEQLVTPGQAYGMETMTTFVLIFIAFGVGLDPRQRESLGPALSTILVGLAIMLCTFASGIARPGYSGASMNPARCLGLMSVAEKFDYHYIHWTGVMTAAAMNGFLYWVVPPYK</sequence>
<feature type="transmembrane region" description="Helical" evidence="10">
    <location>
        <begin position="220"/>
        <end position="240"/>
    </location>
</feature>
<dbReference type="Proteomes" id="UP001152607">
    <property type="component" value="Unassembled WGS sequence"/>
</dbReference>
<dbReference type="Pfam" id="PF00230">
    <property type="entry name" value="MIP"/>
    <property type="match status" value="1"/>
</dbReference>
<evidence type="ECO:0000256" key="5">
    <source>
        <dbReference type="ARBA" id="ARBA00022692"/>
    </source>
</evidence>
<dbReference type="AlphaFoldDB" id="A0A9W4U7U8"/>
<keyword evidence="5 8" id="KW-0812">Transmembrane</keyword>
<name>A0A9W4U7U8_9PLEO</name>
<evidence type="ECO:0000313" key="11">
    <source>
        <dbReference type="EMBL" id="CAI6328087.1"/>
    </source>
</evidence>
<feature type="transmembrane region" description="Helical" evidence="10">
    <location>
        <begin position="173"/>
        <end position="191"/>
    </location>
</feature>
<dbReference type="GO" id="GO:0015250">
    <property type="term" value="F:water channel activity"/>
    <property type="evidence" value="ECO:0007669"/>
    <property type="project" value="TreeGrafter"/>
</dbReference>
<evidence type="ECO:0000256" key="1">
    <source>
        <dbReference type="ARBA" id="ARBA00004651"/>
    </source>
</evidence>
<keyword evidence="7 10" id="KW-0472">Membrane</keyword>
<evidence type="ECO:0000256" key="10">
    <source>
        <dbReference type="SAM" id="Phobius"/>
    </source>
</evidence>
<evidence type="ECO:0000256" key="8">
    <source>
        <dbReference type="RuleBase" id="RU000477"/>
    </source>
</evidence>
<keyword evidence="4" id="KW-1003">Cell membrane</keyword>
<evidence type="ECO:0000256" key="3">
    <source>
        <dbReference type="ARBA" id="ARBA00022448"/>
    </source>
</evidence>
<dbReference type="PANTHER" id="PTHR19139:SF199">
    <property type="entry name" value="MIP17260P"/>
    <property type="match status" value="1"/>
</dbReference>
<keyword evidence="6 10" id="KW-1133">Transmembrane helix</keyword>
<accession>A0A9W4U7U8</accession>
<organism evidence="11 12">
    <name type="scientific">Periconia digitata</name>
    <dbReference type="NCBI Taxonomy" id="1303443"/>
    <lineage>
        <taxon>Eukaryota</taxon>
        <taxon>Fungi</taxon>
        <taxon>Dikarya</taxon>
        <taxon>Ascomycota</taxon>
        <taxon>Pezizomycotina</taxon>
        <taxon>Dothideomycetes</taxon>
        <taxon>Pleosporomycetidae</taxon>
        <taxon>Pleosporales</taxon>
        <taxon>Massarineae</taxon>
        <taxon>Periconiaceae</taxon>
        <taxon>Periconia</taxon>
    </lineage>
</organism>
<dbReference type="GO" id="GO:0005886">
    <property type="term" value="C:plasma membrane"/>
    <property type="evidence" value="ECO:0007669"/>
    <property type="project" value="UniProtKB-SubCell"/>
</dbReference>
<evidence type="ECO:0000313" key="12">
    <source>
        <dbReference type="Proteomes" id="UP001152607"/>
    </source>
</evidence>
<dbReference type="PRINTS" id="PR00783">
    <property type="entry name" value="MINTRINSICP"/>
</dbReference>
<dbReference type="InterPro" id="IPR022357">
    <property type="entry name" value="MIP_CS"/>
</dbReference>
<comment type="caution">
    <text evidence="11">The sequence shown here is derived from an EMBL/GenBank/DDBJ whole genome shotgun (WGS) entry which is preliminary data.</text>
</comment>
<dbReference type="EMBL" id="CAOQHR010000002">
    <property type="protein sequence ID" value="CAI6328087.1"/>
    <property type="molecule type" value="Genomic_DNA"/>
</dbReference>
<feature type="region of interest" description="Disordered" evidence="9">
    <location>
        <begin position="1"/>
        <end position="33"/>
    </location>
</feature>
<dbReference type="PROSITE" id="PS00221">
    <property type="entry name" value="MIP"/>
    <property type="match status" value="1"/>
</dbReference>
<proteinExistence type="inferred from homology"/>
<dbReference type="InterPro" id="IPR023271">
    <property type="entry name" value="Aquaporin-like"/>
</dbReference>
<feature type="transmembrane region" description="Helical" evidence="10">
    <location>
        <begin position="299"/>
        <end position="319"/>
    </location>
</feature>
<dbReference type="PANTHER" id="PTHR19139">
    <property type="entry name" value="AQUAPORIN TRANSPORTER"/>
    <property type="match status" value="1"/>
</dbReference>
<evidence type="ECO:0000256" key="4">
    <source>
        <dbReference type="ARBA" id="ARBA00022475"/>
    </source>
</evidence>
<comment type="subcellular location">
    <subcellularLocation>
        <location evidence="1">Cell membrane</location>
        <topology evidence="1">Multi-pass membrane protein</topology>
    </subcellularLocation>
</comment>
<evidence type="ECO:0000256" key="9">
    <source>
        <dbReference type="SAM" id="MobiDB-lite"/>
    </source>
</evidence>
<evidence type="ECO:0008006" key="13">
    <source>
        <dbReference type="Google" id="ProtNLM"/>
    </source>
</evidence>